<dbReference type="InterPro" id="IPR003593">
    <property type="entry name" value="AAA+_ATPase"/>
</dbReference>
<dbReference type="Pfam" id="PF00004">
    <property type="entry name" value="AAA"/>
    <property type="match status" value="1"/>
</dbReference>
<dbReference type="Pfam" id="PF21545">
    <property type="entry name" value="T7SS_EccA1_N"/>
    <property type="match status" value="1"/>
</dbReference>
<evidence type="ECO:0000256" key="3">
    <source>
        <dbReference type="ARBA" id="ARBA00022840"/>
    </source>
</evidence>
<feature type="region of interest" description="Disordered" evidence="4">
    <location>
        <begin position="617"/>
        <end position="658"/>
    </location>
</feature>
<name>A0A1S1LKT0_MYCCH</name>
<evidence type="ECO:0000256" key="4">
    <source>
        <dbReference type="SAM" id="MobiDB-lite"/>
    </source>
</evidence>
<dbReference type="AlphaFoldDB" id="A0A1S1LKT0"/>
<dbReference type="CDD" id="cd00009">
    <property type="entry name" value="AAA"/>
    <property type="match status" value="1"/>
</dbReference>
<feature type="domain" description="AAA+ ATPase" evidence="5">
    <location>
        <begin position="365"/>
        <end position="486"/>
    </location>
</feature>
<keyword evidence="2" id="KW-0547">Nucleotide-binding</keyword>
<keyword evidence="3" id="KW-0067">ATP-binding</keyword>
<comment type="similarity">
    <text evidence="1">Belongs to the CbxX/CfxQ family.</text>
</comment>
<evidence type="ECO:0000256" key="2">
    <source>
        <dbReference type="ARBA" id="ARBA00022741"/>
    </source>
</evidence>
<reference evidence="6 7" key="1">
    <citation type="submission" date="2016-10" db="EMBL/GenBank/DDBJ databases">
        <title>Evaluation of Human, Veterinary and Environmental Mycobacterium chelonae Isolates by Core Genome Phylogenomic Analysis, Targeted Gene Comparison, and Anti-microbial Susceptibility Patterns: A Tale of Mistaken Identities.</title>
        <authorList>
            <person name="Fogelson S.B."/>
            <person name="Camus A.C."/>
            <person name="Lorenz W."/>
            <person name="Vasireddy R."/>
            <person name="Vasireddy S."/>
            <person name="Smith T."/>
            <person name="Brown-Elliott B.A."/>
            <person name="Wallace R.J.Jr."/>
            <person name="Hasan N.A."/>
            <person name="Reischl U."/>
            <person name="Sanchez S."/>
        </authorList>
    </citation>
    <scope>NUCLEOTIDE SEQUENCE [LARGE SCALE GENOMIC DNA]</scope>
    <source>
        <strain evidence="6 7">15515</strain>
    </source>
</reference>
<evidence type="ECO:0000259" key="5">
    <source>
        <dbReference type="SMART" id="SM00382"/>
    </source>
</evidence>
<dbReference type="SUPFAM" id="SSF52540">
    <property type="entry name" value="P-loop containing nucleoside triphosphate hydrolases"/>
    <property type="match status" value="1"/>
</dbReference>
<dbReference type="Pfam" id="PF17866">
    <property type="entry name" value="AAA_lid_6"/>
    <property type="match status" value="1"/>
</dbReference>
<dbReference type="Gene3D" id="3.40.50.300">
    <property type="entry name" value="P-loop containing nucleotide triphosphate hydrolases"/>
    <property type="match status" value="1"/>
</dbReference>
<dbReference type="EMBL" id="MLIQ01000042">
    <property type="protein sequence ID" value="OHU47204.1"/>
    <property type="molecule type" value="Genomic_DNA"/>
</dbReference>
<organism evidence="6 7">
    <name type="scientific">Mycobacteroides chelonae</name>
    <name type="common">Mycobacterium chelonae</name>
    <dbReference type="NCBI Taxonomy" id="1774"/>
    <lineage>
        <taxon>Bacteria</taxon>
        <taxon>Bacillati</taxon>
        <taxon>Actinomycetota</taxon>
        <taxon>Actinomycetes</taxon>
        <taxon>Mycobacteriales</taxon>
        <taxon>Mycobacteriaceae</taxon>
        <taxon>Mycobacteroides</taxon>
    </lineage>
</organism>
<dbReference type="InterPro" id="IPR049078">
    <property type="entry name" value="T7SS_EccA1-like_N"/>
</dbReference>
<dbReference type="PANTHER" id="PTHR43392:SF2">
    <property type="entry name" value="AAA-TYPE ATPASE FAMILY PROTEIN _ ANKYRIN REPEAT FAMILY PROTEIN"/>
    <property type="match status" value="1"/>
</dbReference>
<protein>
    <recommendedName>
        <fullName evidence="5">AAA+ ATPase domain-containing protein</fullName>
    </recommendedName>
</protein>
<sequence length="658" mass="73028">MAWLAGDDRVEARRHFEWCLKLDAKQAVKQCDLFRVLAALDISTSAASPYLLQQMHLNRSTWGDLLRTLDIDWWAPRLPGLRPAEPETWVPVKVNLGAVSTHQINQLLRIPLAVDLGYAAALLQAGYFEQAFNVIEAAPQKNALTDLVATNIFFQNKRWKDVIDRAQARLLNPKSYNDYGEPGSEEDTHIQAVAYMMTGAAHAHLGNFEAAKQRLNTADMARTRQDGTLGRYIDASAEACYYLGLIARHEGDEAGAEVMWKSGEQYESTEHLTTALNDPDHRMRLTTAELINQRDLYWDPETEPDLAERREIALAEDRNAILVKAEADLAEHIGLHGVKDQIWRLKAKVARELERARRGKQANTQSYHLVFAGPPGTGKTTVARVVAKIFAGLGISKTDKCIVTSRADFEGRYEGDTVAQTKAIIESALDGVLFIDEAYMLVQDRDGRVDPFGEQIITELLAAMENYRDRLIVIIAGYRKDINRLLDTNEGLKSRFMRTIDFVSYSPEEIGDIAELIGHKRETPLALEAKQLVVSEARRLTEISTTEGKSMLDIAGNARFARNVVEQADEFLSARHQMAGANLSAMDDEELDTLMFEDIENAINAVLVTVMGSSGPASPALPAGDRKALPPPQVHTLAALPEQKALPPAPTPEAESEV</sequence>
<proteinExistence type="inferred from homology"/>
<gene>
    <name evidence="6" type="ORF">BKG82_26475</name>
</gene>
<comment type="caution">
    <text evidence="6">The sequence shown here is derived from an EMBL/GenBank/DDBJ whole genome shotgun (WGS) entry which is preliminary data.</text>
</comment>
<dbReference type="InterPro" id="IPR011990">
    <property type="entry name" value="TPR-like_helical_dom_sf"/>
</dbReference>
<dbReference type="InterPro" id="IPR027417">
    <property type="entry name" value="P-loop_NTPase"/>
</dbReference>
<dbReference type="Proteomes" id="UP000180043">
    <property type="component" value="Unassembled WGS sequence"/>
</dbReference>
<dbReference type="GO" id="GO:0005524">
    <property type="term" value="F:ATP binding"/>
    <property type="evidence" value="ECO:0007669"/>
    <property type="project" value="UniProtKB-KW"/>
</dbReference>
<dbReference type="Gene3D" id="1.25.40.10">
    <property type="entry name" value="Tetratricopeptide repeat domain"/>
    <property type="match status" value="1"/>
</dbReference>
<dbReference type="InterPro" id="IPR000641">
    <property type="entry name" value="CbxX/CfxQ"/>
</dbReference>
<dbReference type="InterPro" id="IPR041627">
    <property type="entry name" value="AAA_lid_6"/>
</dbReference>
<dbReference type="InterPro" id="IPR050773">
    <property type="entry name" value="CbxX/CfxQ_RuBisCO_ESX"/>
</dbReference>
<dbReference type="InterPro" id="IPR003959">
    <property type="entry name" value="ATPase_AAA_core"/>
</dbReference>
<dbReference type="GO" id="GO:0016887">
    <property type="term" value="F:ATP hydrolysis activity"/>
    <property type="evidence" value="ECO:0007669"/>
    <property type="project" value="InterPro"/>
</dbReference>
<dbReference type="PANTHER" id="PTHR43392">
    <property type="entry name" value="AAA-TYPE ATPASE FAMILY PROTEIN / ANKYRIN REPEAT FAMILY PROTEIN"/>
    <property type="match status" value="1"/>
</dbReference>
<dbReference type="SMART" id="SM00382">
    <property type="entry name" value="AAA"/>
    <property type="match status" value="1"/>
</dbReference>
<accession>A0A1S1LKT0</accession>
<evidence type="ECO:0000256" key="1">
    <source>
        <dbReference type="ARBA" id="ARBA00010378"/>
    </source>
</evidence>
<evidence type="ECO:0000313" key="7">
    <source>
        <dbReference type="Proteomes" id="UP000180043"/>
    </source>
</evidence>
<dbReference type="PRINTS" id="PR00819">
    <property type="entry name" value="CBXCFQXSUPER"/>
</dbReference>
<dbReference type="Gene3D" id="1.10.8.60">
    <property type="match status" value="1"/>
</dbReference>
<dbReference type="FunFam" id="3.40.50.300:FF:000216">
    <property type="entry name" value="Type VII secretion ATPase EccA"/>
    <property type="match status" value="1"/>
</dbReference>
<evidence type="ECO:0000313" key="6">
    <source>
        <dbReference type="EMBL" id="OHU47204.1"/>
    </source>
</evidence>